<gene>
    <name evidence="1" type="ORF">CIT292_09066</name>
</gene>
<proteinExistence type="predicted"/>
<organism evidence="1 2">
    <name type="scientific">Citrobacter youngae ATCC 29220</name>
    <dbReference type="NCBI Taxonomy" id="500640"/>
    <lineage>
        <taxon>Bacteria</taxon>
        <taxon>Pseudomonadati</taxon>
        <taxon>Pseudomonadota</taxon>
        <taxon>Gammaproteobacteria</taxon>
        <taxon>Enterobacterales</taxon>
        <taxon>Enterobacteriaceae</taxon>
        <taxon>Citrobacter</taxon>
        <taxon>Citrobacter freundii complex</taxon>
    </lineage>
</organism>
<reference evidence="1 2" key="1">
    <citation type="submission" date="2010-02" db="EMBL/GenBank/DDBJ databases">
        <authorList>
            <person name="Weinstock G."/>
            <person name="Sodergren E."/>
            <person name="Clifton S."/>
            <person name="Fulton L."/>
            <person name="Fulton B."/>
            <person name="Courtney L."/>
            <person name="Fronick C."/>
            <person name="Harrison M."/>
            <person name="Strong C."/>
            <person name="Farmer C."/>
            <person name="Delahaunty K."/>
            <person name="Markovic C."/>
            <person name="Hall O."/>
            <person name="Minx P."/>
            <person name="Tomlinson C."/>
            <person name="Mitreva M."/>
            <person name="Nelson J."/>
            <person name="Hou S."/>
            <person name="Wollam A."/>
            <person name="Pepin K.H."/>
            <person name="Johnson M."/>
            <person name="Bhonagiri V."/>
            <person name="Zhang X."/>
            <person name="Suruliraj S."/>
            <person name="Warren W."/>
            <person name="Chinwalla A."/>
            <person name="Mardis E.R."/>
            <person name="Wilson R.K."/>
        </authorList>
    </citation>
    <scope>NUCLEOTIDE SEQUENCE [LARGE SCALE GENOMIC DNA]</scope>
    <source>
        <strain evidence="1 2">ATCC 29220</strain>
    </source>
</reference>
<accession>D4BFP6</accession>
<dbReference type="Proteomes" id="UP000003880">
    <property type="component" value="Unassembled WGS sequence"/>
</dbReference>
<comment type="caution">
    <text evidence="1">The sequence shown here is derived from an EMBL/GenBank/DDBJ whole genome shotgun (WGS) entry which is preliminary data.</text>
</comment>
<dbReference type="HOGENOM" id="CLU_3133896_0_0_6"/>
<protein>
    <submittedName>
        <fullName evidence="1">Uncharacterized protein</fullName>
    </submittedName>
</protein>
<evidence type="ECO:0000313" key="1">
    <source>
        <dbReference type="EMBL" id="EFE07183.1"/>
    </source>
</evidence>
<dbReference type="EMBL" id="ABWL02000016">
    <property type="protein sequence ID" value="EFE07183.1"/>
    <property type="molecule type" value="Genomic_DNA"/>
</dbReference>
<evidence type="ECO:0000313" key="2">
    <source>
        <dbReference type="Proteomes" id="UP000003880"/>
    </source>
</evidence>
<name>D4BFP6_9ENTR</name>
<sequence>MMFVILPAFVTSTRDIPIVYVSSRFVISCRDKVLPDAAWLICCPLLYIR</sequence>
<dbReference type="AlphaFoldDB" id="D4BFP6"/>